<protein>
    <recommendedName>
        <fullName evidence="3">Amidoligase enzyme</fullName>
    </recommendedName>
</protein>
<evidence type="ECO:0008006" key="3">
    <source>
        <dbReference type="Google" id="ProtNLM"/>
    </source>
</evidence>
<keyword evidence="2" id="KW-1185">Reference proteome</keyword>
<dbReference type="InterPro" id="IPR022025">
    <property type="entry name" value="Amidoligase_2"/>
</dbReference>
<sequence>METVQQAFSLSARSNSPVQHPLVLPGRIGLEIELEHMDVPYGRNGHWVVVEEDSLRDGVEFVMHGDGKEGIEIIESLDQLMEILNTNSFSPSWRCSTHLHVDIRHLTLPQLKRYALGSIVLEDLMYEAAGSHRKHSNFCMPFSIAEELGMILGRNWDKDNLRDFINGINMEWTKYAGMNFLPATSLGTLEFRNAEPKHTRGTLLRLINRNLAVQQYAMNFEGTDEEFINSLQDPELVKSILCMGLRRNQEVRRESLEEGAINALDIINYHKFVLKISDLPNCPMATFRSDAVGMAKSYSEEFGVGFDEDSRKFVDIEDFFKFLKYYFSSTTNWNAVLNEDSQMRFRNWWSTLSDSQKEVVINA</sequence>
<gene>
    <name evidence="1" type="ORF">VPR_068</name>
</gene>
<accession>A0A2H5BQ62</accession>
<dbReference type="EMBL" id="MG603697">
    <property type="protein sequence ID" value="AUG88432.1"/>
    <property type="molecule type" value="Genomic_DNA"/>
</dbReference>
<name>A0A2H5BQ62_9CAUD</name>
<reference evidence="1 2" key="1">
    <citation type="submission" date="2017-12" db="EMBL/GenBank/DDBJ databases">
        <title>Genomic analysis of a novel phage Vp_R1 lytic to Vibrio parahaemolyticus.</title>
        <authorList>
            <person name="Ren H."/>
            <person name="Li Z."/>
        </authorList>
    </citation>
    <scope>NUCLEOTIDE SEQUENCE [LARGE SCALE GENOMIC DNA]</scope>
</reference>
<dbReference type="Pfam" id="PF12224">
    <property type="entry name" value="Amidoligase_2"/>
    <property type="match status" value="1"/>
</dbReference>
<organism evidence="1 2">
    <name type="scientific">Vibrio phage Vp_R1</name>
    <dbReference type="NCBI Taxonomy" id="2059867"/>
    <lineage>
        <taxon>Viruses</taxon>
        <taxon>Duplodnaviria</taxon>
        <taxon>Heunggongvirae</taxon>
        <taxon>Uroviricota</taxon>
        <taxon>Caudoviricetes</taxon>
        <taxon>Grimontviridae</taxon>
        <taxon>Dalianvirus</taxon>
        <taxon>Dalianvirus R1</taxon>
    </lineage>
</organism>
<proteinExistence type="predicted"/>
<evidence type="ECO:0000313" key="2">
    <source>
        <dbReference type="Proteomes" id="UP000240283"/>
    </source>
</evidence>
<dbReference type="Proteomes" id="UP000240283">
    <property type="component" value="Segment"/>
</dbReference>
<evidence type="ECO:0000313" key="1">
    <source>
        <dbReference type="EMBL" id="AUG88432.1"/>
    </source>
</evidence>